<dbReference type="PRINTS" id="PR00313">
    <property type="entry name" value="CABNDNGRPT"/>
</dbReference>
<name>A0ABY2X935_9RHOB</name>
<keyword evidence="4" id="KW-0964">Secreted</keyword>
<dbReference type="InterPro" id="IPR011049">
    <property type="entry name" value="Serralysin-like_metalloprot_C"/>
</dbReference>
<dbReference type="Gene3D" id="2.60.120.380">
    <property type="match status" value="1"/>
</dbReference>
<dbReference type="SMART" id="SM00235">
    <property type="entry name" value="ZnMc"/>
    <property type="match status" value="1"/>
</dbReference>
<keyword evidence="6" id="KW-0677">Repeat</keyword>
<evidence type="ECO:0000313" key="12">
    <source>
        <dbReference type="Proteomes" id="UP001191082"/>
    </source>
</evidence>
<keyword evidence="7" id="KW-0843">Virulence</keyword>
<evidence type="ECO:0000256" key="1">
    <source>
        <dbReference type="ARBA" id="ARBA00004370"/>
    </source>
</evidence>
<dbReference type="RefSeq" id="WP_138864864.1">
    <property type="nucleotide sequence ID" value="NZ_VCPC01000003.1"/>
</dbReference>
<dbReference type="InterPro" id="IPR050557">
    <property type="entry name" value="RTX_toxin/Mannuronan_C5-epim"/>
</dbReference>
<accession>A0ABY2X935</accession>
<evidence type="ECO:0000256" key="8">
    <source>
        <dbReference type="ARBA" id="ARBA00023136"/>
    </source>
</evidence>
<dbReference type="Pfam" id="PF00353">
    <property type="entry name" value="HemolysinCabind"/>
    <property type="match status" value="5"/>
</dbReference>
<dbReference type="CDD" id="cd04277">
    <property type="entry name" value="ZnMc_serralysin_like"/>
    <property type="match status" value="1"/>
</dbReference>
<evidence type="ECO:0000256" key="3">
    <source>
        <dbReference type="ARBA" id="ARBA00009490"/>
    </source>
</evidence>
<dbReference type="Gene3D" id="3.40.390.10">
    <property type="entry name" value="Collagenase (Catalytic Domain)"/>
    <property type="match status" value="1"/>
</dbReference>
<dbReference type="SUPFAM" id="SSF51120">
    <property type="entry name" value="beta-Roll"/>
    <property type="match status" value="2"/>
</dbReference>
<evidence type="ECO:0000256" key="6">
    <source>
        <dbReference type="ARBA" id="ARBA00022737"/>
    </source>
</evidence>
<comment type="similarity">
    <text evidence="3">Belongs to the peptidase M10B family.</text>
</comment>
<comment type="caution">
    <text evidence="11">The sequence shown here is derived from an EMBL/GenBank/DDBJ whole genome shotgun (WGS) entry which is preliminary data.</text>
</comment>
<reference evidence="11 12" key="1">
    <citation type="submission" date="2019-05" db="EMBL/GenBank/DDBJ databases">
        <title>Marivita sp. nov. isolated from sea sediment.</title>
        <authorList>
            <person name="Kim W."/>
        </authorList>
    </citation>
    <scope>NUCLEOTIDE SEQUENCE [LARGE SCALE GENOMIC DNA]</scope>
    <source>
        <strain evidence="11 12">CAU 1492</strain>
    </source>
</reference>
<evidence type="ECO:0000256" key="5">
    <source>
        <dbReference type="ARBA" id="ARBA00022656"/>
    </source>
</evidence>
<dbReference type="Proteomes" id="UP001191082">
    <property type="component" value="Unassembled WGS sequence"/>
</dbReference>
<dbReference type="PRINTS" id="PR01488">
    <property type="entry name" value="RTXTOXINA"/>
</dbReference>
<dbReference type="InterPro" id="IPR018511">
    <property type="entry name" value="Hemolysin-typ_Ca-bd_CS"/>
</dbReference>
<gene>
    <name evidence="11" type="ORF">FGK64_16210</name>
</gene>
<organism evidence="11 12">
    <name type="scientific">Arenibacterium halophilum</name>
    <dbReference type="NCBI Taxonomy" id="2583821"/>
    <lineage>
        <taxon>Bacteria</taxon>
        <taxon>Pseudomonadati</taxon>
        <taxon>Pseudomonadota</taxon>
        <taxon>Alphaproteobacteria</taxon>
        <taxon>Rhodobacterales</taxon>
        <taxon>Paracoccaceae</taxon>
        <taxon>Arenibacterium</taxon>
    </lineage>
</organism>
<keyword evidence="12" id="KW-1185">Reference proteome</keyword>
<dbReference type="SUPFAM" id="SSF55486">
    <property type="entry name" value="Metalloproteases ('zincins'), catalytic domain"/>
    <property type="match status" value="1"/>
</dbReference>
<evidence type="ECO:0000256" key="7">
    <source>
        <dbReference type="ARBA" id="ARBA00023026"/>
    </source>
</evidence>
<keyword evidence="8" id="KW-0472">Membrane</keyword>
<evidence type="ECO:0000259" key="10">
    <source>
        <dbReference type="SMART" id="SM00235"/>
    </source>
</evidence>
<dbReference type="PANTHER" id="PTHR38340:SF1">
    <property type="entry name" value="S-LAYER PROTEIN"/>
    <property type="match status" value="1"/>
</dbReference>
<dbReference type="InterPro" id="IPR003995">
    <property type="entry name" value="RTX_toxin_determinant-A"/>
</dbReference>
<sequence length="725" mass="75712">MCTICQTFRPYQDDCDYGVDGAGTVVTETTDAAMDTSTIYSMMVGDTFSGTVESGGDRDWVAITLTAGETYDIDLFGSPSGRGTLGDPVMAIYDSSGTYLDGNDDGGNGTESHLTFTAGYTGTYYVMGRGYSTETGTYEITVASQNADPEPAGVTEASLDTMADYLTDGYWNATGQGAHKFNTASSNQITVNLTGLTADGQQLARWALEAWEAVADLNFVETSGSAQMTFDDNNSGASASYSRSGGTTNYVDINISTNWLNSYGTEISSYGFQTYLHEIGHGLGLGHMGNYNGGATYGTDNEFLNDSWQLSVMSYFSQTENTWLTGASYAETVTAMAADVVAIQNLYGAAEAGSLTDGNTTYGVGHTLGNSWLGQMFDAVNGVIPSNGVWNDTGFSITLTDIGGYDIVNFSGDTTHQTVNLAAEGVSTVMGETKNMVIARGTVIEEYHAGSGNDTVDGNAVDNLLRGNGGNDTLRGLGGNDILIGDLGADTLDGGEGDDTADYQYSGVGITVDLLDSAQNAGGAAGDTLISIENVVGTSQADTFRGNGKLNWFWGSDGDDTVDGRGGNDKLWGEGGDDTIDGSQGRDRINGGGGSDLILGGDDNDKLFGNAGHDTIQGGSGNDILHGQGGNDHLFGEVGNDTMTGGGGNDVFYFDGGADRITDFAGDRLRFDESLWGGTTISKSDALSYGSVIGSDTVFDFGNGNTLTMEDYTDLWGLASSLGFY</sequence>
<dbReference type="Gene3D" id="2.150.10.10">
    <property type="entry name" value="Serralysin-like metalloprotease, C-terminal"/>
    <property type="match status" value="3"/>
</dbReference>
<dbReference type="InterPro" id="IPR006026">
    <property type="entry name" value="Peptidase_Metallo"/>
</dbReference>
<protein>
    <recommendedName>
        <fullName evidence="10">Peptidase metallopeptidase domain-containing protein</fullName>
    </recommendedName>
</protein>
<feature type="region of interest" description="Disordered" evidence="9">
    <location>
        <begin position="567"/>
        <end position="588"/>
    </location>
</feature>
<feature type="domain" description="Peptidase metallopeptidase" evidence="10">
    <location>
        <begin position="180"/>
        <end position="318"/>
    </location>
</feature>
<evidence type="ECO:0000256" key="4">
    <source>
        <dbReference type="ARBA" id="ARBA00022525"/>
    </source>
</evidence>
<proteinExistence type="inferred from homology"/>
<evidence type="ECO:0000313" key="11">
    <source>
        <dbReference type="EMBL" id="TMV11803.1"/>
    </source>
</evidence>
<dbReference type="EMBL" id="VCPC01000003">
    <property type="protein sequence ID" value="TMV11803.1"/>
    <property type="molecule type" value="Genomic_DNA"/>
</dbReference>
<dbReference type="PANTHER" id="PTHR38340">
    <property type="entry name" value="S-LAYER PROTEIN"/>
    <property type="match status" value="1"/>
</dbReference>
<keyword evidence="5" id="KW-0800">Toxin</keyword>
<dbReference type="InterPro" id="IPR034033">
    <property type="entry name" value="Serralysin-like"/>
</dbReference>
<dbReference type="PROSITE" id="PS00330">
    <property type="entry name" value="HEMOLYSIN_CALCIUM"/>
    <property type="match status" value="1"/>
</dbReference>
<dbReference type="SUPFAM" id="SSF89260">
    <property type="entry name" value="Collagen-binding domain"/>
    <property type="match status" value="1"/>
</dbReference>
<dbReference type="InterPro" id="IPR001343">
    <property type="entry name" value="Hemolysn_Ca-bd"/>
</dbReference>
<evidence type="ECO:0000256" key="2">
    <source>
        <dbReference type="ARBA" id="ARBA00004613"/>
    </source>
</evidence>
<dbReference type="InterPro" id="IPR024079">
    <property type="entry name" value="MetalloPept_cat_dom_sf"/>
</dbReference>
<comment type="subcellular location">
    <subcellularLocation>
        <location evidence="1">Membrane</location>
    </subcellularLocation>
    <subcellularLocation>
        <location evidence="2">Secreted</location>
    </subcellularLocation>
</comment>
<evidence type="ECO:0000256" key="9">
    <source>
        <dbReference type="SAM" id="MobiDB-lite"/>
    </source>
</evidence>